<sequence>ILPSVPYDHDECMINYTSGTTGRPKGVIVTHANILIQNGFIHGIEWRLSNEDVFLVATPLAHRTGMGRLANALTLGATIVVMRSFDAALAIDLIEKHQVTVMGMVPTVCRMILPEIAKNPNRCSNLRRVLVTGEAFPVELKRRFIELLPETRLVSFFAMTEAGAVTSLSHEEQLSHPKSVGRPTPGIEVRIVDDQSNDVRDGEVGEMLVRSGVPGAFTIMKGYLNRPEETARALRDGWLYTGDLAYRDDERYL</sequence>
<dbReference type="PROSITE" id="PS00455">
    <property type="entry name" value="AMP_BINDING"/>
    <property type="match status" value="1"/>
</dbReference>
<dbReference type="PANTHER" id="PTHR24096">
    <property type="entry name" value="LONG-CHAIN-FATTY-ACID--COA LIGASE"/>
    <property type="match status" value="1"/>
</dbReference>
<dbReference type="Pfam" id="PF00501">
    <property type="entry name" value="AMP-binding"/>
    <property type="match status" value="1"/>
</dbReference>
<gene>
    <name evidence="2" type="ORF">METZ01_LOCUS454995</name>
</gene>
<evidence type="ECO:0000313" key="2">
    <source>
        <dbReference type="EMBL" id="SVE02141.1"/>
    </source>
</evidence>
<evidence type="ECO:0000259" key="1">
    <source>
        <dbReference type="Pfam" id="PF00501"/>
    </source>
</evidence>
<dbReference type="EMBL" id="UINC01188766">
    <property type="protein sequence ID" value="SVE02141.1"/>
    <property type="molecule type" value="Genomic_DNA"/>
</dbReference>
<feature type="non-terminal residue" evidence="2">
    <location>
        <position position="253"/>
    </location>
</feature>
<accession>A0A383A3E1</accession>
<dbReference type="GO" id="GO:0016405">
    <property type="term" value="F:CoA-ligase activity"/>
    <property type="evidence" value="ECO:0007669"/>
    <property type="project" value="TreeGrafter"/>
</dbReference>
<dbReference type="InterPro" id="IPR020845">
    <property type="entry name" value="AMP-binding_CS"/>
</dbReference>
<proteinExistence type="predicted"/>
<name>A0A383A3E1_9ZZZZ</name>
<protein>
    <recommendedName>
        <fullName evidence="1">AMP-dependent synthetase/ligase domain-containing protein</fullName>
    </recommendedName>
</protein>
<dbReference type="AlphaFoldDB" id="A0A383A3E1"/>
<feature type="non-terminal residue" evidence="2">
    <location>
        <position position="1"/>
    </location>
</feature>
<reference evidence="2" key="1">
    <citation type="submission" date="2018-05" db="EMBL/GenBank/DDBJ databases">
        <authorList>
            <person name="Lanie J.A."/>
            <person name="Ng W.-L."/>
            <person name="Kazmierczak K.M."/>
            <person name="Andrzejewski T.M."/>
            <person name="Davidsen T.M."/>
            <person name="Wayne K.J."/>
            <person name="Tettelin H."/>
            <person name="Glass J.I."/>
            <person name="Rusch D."/>
            <person name="Podicherti R."/>
            <person name="Tsui H.-C.T."/>
            <person name="Winkler M.E."/>
        </authorList>
    </citation>
    <scope>NUCLEOTIDE SEQUENCE</scope>
</reference>
<organism evidence="2">
    <name type="scientific">marine metagenome</name>
    <dbReference type="NCBI Taxonomy" id="408172"/>
    <lineage>
        <taxon>unclassified sequences</taxon>
        <taxon>metagenomes</taxon>
        <taxon>ecological metagenomes</taxon>
    </lineage>
</organism>
<feature type="domain" description="AMP-dependent synthetase/ligase" evidence="1">
    <location>
        <begin position="8"/>
        <end position="224"/>
    </location>
</feature>
<dbReference type="InterPro" id="IPR042099">
    <property type="entry name" value="ANL_N_sf"/>
</dbReference>
<dbReference type="SUPFAM" id="SSF56801">
    <property type="entry name" value="Acetyl-CoA synthetase-like"/>
    <property type="match status" value="1"/>
</dbReference>
<dbReference type="Gene3D" id="3.40.50.12780">
    <property type="entry name" value="N-terminal domain of ligase-like"/>
    <property type="match status" value="1"/>
</dbReference>
<dbReference type="PANTHER" id="PTHR24096:SF267">
    <property type="entry name" value="MALONATE--COA LIGASE ACSF3, MITOCHONDRIAL"/>
    <property type="match status" value="1"/>
</dbReference>
<dbReference type="InterPro" id="IPR000873">
    <property type="entry name" value="AMP-dep_synth/lig_dom"/>
</dbReference>